<dbReference type="InterPro" id="IPR020568">
    <property type="entry name" value="Ribosomal_Su5_D2-typ_SF"/>
</dbReference>
<comment type="caution">
    <text evidence="13">The sequence shown here is derived from an EMBL/GenBank/DDBJ whole genome shotgun (WGS) entry which is preliminary data.</text>
</comment>
<dbReference type="AlphaFoldDB" id="A0A211ZIT7"/>
<dbReference type="Gene3D" id="3.30.230.20">
    <property type="entry name" value="lpxc deacetylase, domain 1"/>
    <property type="match status" value="1"/>
</dbReference>
<evidence type="ECO:0000256" key="7">
    <source>
        <dbReference type="ARBA" id="ARBA00022723"/>
    </source>
</evidence>
<evidence type="ECO:0000256" key="4">
    <source>
        <dbReference type="ARBA" id="ARBA00012745"/>
    </source>
</evidence>
<evidence type="ECO:0000256" key="2">
    <source>
        <dbReference type="ARBA" id="ARBA00002923"/>
    </source>
</evidence>
<keyword evidence="7 12" id="KW-0479">Metal-binding</keyword>
<dbReference type="Pfam" id="PF03331">
    <property type="entry name" value="LpxC"/>
    <property type="match status" value="1"/>
</dbReference>
<dbReference type="Proteomes" id="UP000196655">
    <property type="component" value="Unassembled WGS sequence"/>
</dbReference>
<evidence type="ECO:0000256" key="5">
    <source>
        <dbReference type="ARBA" id="ARBA00022516"/>
    </source>
</evidence>
<evidence type="ECO:0000256" key="8">
    <source>
        <dbReference type="ARBA" id="ARBA00022801"/>
    </source>
</evidence>
<dbReference type="SUPFAM" id="SSF54211">
    <property type="entry name" value="Ribosomal protein S5 domain 2-like"/>
    <property type="match status" value="2"/>
</dbReference>
<dbReference type="HAMAP" id="MF_00388">
    <property type="entry name" value="LpxC"/>
    <property type="match status" value="1"/>
</dbReference>
<feature type="active site" description="Proton donor" evidence="12">
    <location>
        <position position="273"/>
    </location>
</feature>
<evidence type="ECO:0000256" key="12">
    <source>
        <dbReference type="HAMAP-Rule" id="MF_00388"/>
    </source>
</evidence>
<evidence type="ECO:0000256" key="11">
    <source>
        <dbReference type="ARBA" id="ARBA00024535"/>
    </source>
</evidence>
<dbReference type="STRING" id="1122125.GCA_000423185_04983"/>
<sequence length="321" mass="34316">MAHLSAESGAATQKTLKTAIKCTGVGLHGGQDVTMVLRPGEINTGIVFVRTDAPQGRRSITARWDKVTDTRLCTVISNAQGVAVGTIEHLMAALRGCGVDNAVVELNGPEVPIMDGSAAPFVFLIECAGLVSQPALRRSIRVLRPVEVTAEDRWARLTPSASTTFSFEIDFASRAIAHQEGLIRLANGNFKTEIARARTFGFAQEVEALRRHGLARGGSLENAIVVNGDRVMNAEGLRYEDEFVRHKILDSIGDLYLAGAPILGHFHGYKAGHALNNQLLRALFADDTAWCYDTSFGAETAAEPWARPAAAAASLPTANAA</sequence>
<keyword evidence="6 12" id="KW-0441">Lipid A biosynthesis</keyword>
<protein>
    <recommendedName>
        <fullName evidence="4 12">UDP-3-O-acyl-N-acetylglucosamine deacetylase</fullName>
        <shortName evidence="12">UDP-3-O-acyl-GlcNAc deacetylase</shortName>
        <ecNumber evidence="4 12">3.5.1.108</ecNumber>
    </recommendedName>
    <alternativeName>
        <fullName evidence="12">UDP-3-O-[R-3-hydroxymyristoyl]-N-acetylglucosamine deacetylase</fullName>
    </alternativeName>
</protein>
<dbReference type="Gene3D" id="3.30.1700.10">
    <property type="entry name" value="lpxc deacetylase, domain 2"/>
    <property type="match status" value="1"/>
</dbReference>
<dbReference type="GO" id="GO:0103117">
    <property type="term" value="F:UDP-3-O-acyl-N-acetylglucosamine deacetylase activity"/>
    <property type="evidence" value="ECO:0007669"/>
    <property type="project" value="UniProtKB-UniRule"/>
</dbReference>
<keyword evidence="10 12" id="KW-0443">Lipid metabolism</keyword>
<reference evidence="14" key="1">
    <citation type="submission" date="2017-05" db="EMBL/GenBank/DDBJ databases">
        <authorList>
            <person name="Macchi M."/>
            <person name="Festa S."/>
            <person name="Coppotelli B.M."/>
            <person name="Morelli I.S."/>
        </authorList>
    </citation>
    <scope>NUCLEOTIDE SEQUENCE [LARGE SCALE GENOMIC DNA]</scope>
    <source>
        <strain evidence="14">I</strain>
    </source>
</reference>
<evidence type="ECO:0000256" key="10">
    <source>
        <dbReference type="ARBA" id="ARBA00023098"/>
    </source>
</evidence>
<feature type="binding site" evidence="12">
    <location>
        <position position="89"/>
    </location>
    <ligand>
        <name>Zn(2+)</name>
        <dbReference type="ChEBI" id="CHEBI:29105"/>
    </ligand>
</feature>
<dbReference type="OrthoDB" id="9802746at2"/>
<keyword evidence="9 12" id="KW-0862">Zinc</keyword>
<dbReference type="InterPro" id="IPR011334">
    <property type="entry name" value="UDP-acyl_GlcNac_deAcase_C"/>
</dbReference>
<dbReference type="NCBIfam" id="TIGR00325">
    <property type="entry name" value="lpxC"/>
    <property type="match status" value="1"/>
</dbReference>
<proteinExistence type="inferred from homology"/>
<dbReference type="UniPathway" id="UPA00359">
    <property type="reaction ID" value="UER00478"/>
</dbReference>
<dbReference type="GO" id="GO:0016020">
    <property type="term" value="C:membrane"/>
    <property type="evidence" value="ECO:0007669"/>
    <property type="project" value="GOC"/>
</dbReference>
<dbReference type="InterPro" id="IPR015870">
    <property type="entry name" value="UDP-acyl_N-AcGlcN_deAcase_N"/>
</dbReference>
<evidence type="ECO:0000256" key="6">
    <source>
        <dbReference type="ARBA" id="ARBA00022556"/>
    </source>
</evidence>
<dbReference type="RefSeq" id="WP_088152983.1">
    <property type="nucleotide sequence ID" value="NZ_NHON01000042.1"/>
</dbReference>
<evidence type="ECO:0000256" key="1">
    <source>
        <dbReference type="ARBA" id="ARBA00001947"/>
    </source>
</evidence>
<evidence type="ECO:0000313" key="13">
    <source>
        <dbReference type="EMBL" id="OWJ65179.1"/>
    </source>
</evidence>
<organism evidence="13 14">
    <name type="scientific">Inquilinus limosus</name>
    <dbReference type="NCBI Taxonomy" id="171674"/>
    <lineage>
        <taxon>Bacteria</taxon>
        <taxon>Pseudomonadati</taxon>
        <taxon>Pseudomonadota</taxon>
        <taxon>Alphaproteobacteria</taxon>
        <taxon>Rhodospirillales</taxon>
        <taxon>Rhodospirillaceae</taxon>
        <taxon>Inquilinus</taxon>
    </lineage>
</organism>
<feature type="binding site" evidence="12">
    <location>
        <position position="250"/>
    </location>
    <ligand>
        <name>Zn(2+)</name>
        <dbReference type="ChEBI" id="CHEBI:29105"/>
    </ligand>
</feature>
<keyword evidence="8 12" id="KW-0378">Hydrolase</keyword>
<gene>
    <name evidence="12" type="primary">lpxC</name>
    <name evidence="13" type="ORF">BWR60_21085</name>
</gene>
<evidence type="ECO:0000256" key="3">
    <source>
        <dbReference type="ARBA" id="ARBA00005002"/>
    </source>
</evidence>
<comment type="similarity">
    <text evidence="12">Belongs to the LpxC family.</text>
</comment>
<evidence type="ECO:0000313" key="14">
    <source>
        <dbReference type="Proteomes" id="UP000196655"/>
    </source>
</evidence>
<comment type="catalytic activity">
    <reaction evidence="11 12">
        <text>a UDP-3-O-[(3R)-3-hydroxyacyl]-N-acetyl-alpha-D-glucosamine + H2O = a UDP-3-O-[(3R)-3-hydroxyacyl]-alpha-D-glucosamine + acetate</text>
        <dbReference type="Rhea" id="RHEA:67816"/>
        <dbReference type="ChEBI" id="CHEBI:15377"/>
        <dbReference type="ChEBI" id="CHEBI:30089"/>
        <dbReference type="ChEBI" id="CHEBI:137740"/>
        <dbReference type="ChEBI" id="CHEBI:173225"/>
        <dbReference type="EC" id="3.5.1.108"/>
    </reaction>
</comment>
<keyword evidence="14" id="KW-1185">Reference proteome</keyword>
<comment type="function">
    <text evidence="2 12">Catalyzes the hydrolysis of UDP-3-O-myristoyl-N-acetylglucosamine to form UDP-3-O-myristoylglucosamine and acetate, the committed step in lipid A biosynthesis.</text>
</comment>
<dbReference type="InterPro" id="IPR004463">
    <property type="entry name" value="UDP-acyl_GlcNac_deAcase"/>
</dbReference>
<dbReference type="PANTHER" id="PTHR33694:SF1">
    <property type="entry name" value="UDP-3-O-ACYL-N-ACETYLGLUCOSAMINE DEACETYLASE 1, MITOCHONDRIAL-RELATED"/>
    <property type="match status" value="1"/>
</dbReference>
<comment type="cofactor">
    <cofactor evidence="1 12">
        <name>Zn(2+)</name>
        <dbReference type="ChEBI" id="CHEBI:29105"/>
    </cofactor>
</comment>
<accession>A0A211ZIT7</accession>
<dbReference type="EC" id="3.5.1.108" evidence="4 12"/>
<evidence type="ECO:0000256" key="9">
    <source>
        <dbReference type="ARBA" id="ARBA00022833"/>
    </source>
</evidence>
<name>A0A211ZIT7_9PROT</name>
<dbReference type="PANTHER" id="PTHR33694">
    <property type="entry name" value="UDP-3-O-ACYL-N-ACETYLGLUCOSAMINE DEACETYLASE 1, MITOCHONDRIAL-RELATED"/>
    <property type="match status" value="1"/>
</dbReference>
<feature type="binding site" evidence="12">
    <location>
        <position position="246"/>
    </location>
    <ligand>
        <name>Zn(2+)</name>
        <dbReference type="ChEBI" id="CHEBI:29105"/>
    </ligand>
</feature>
<keyword evidence="5 12" id="KW-0444">Lipid biosynthesis</keyword>
<comment type="pathway">
    <text evidence="3 12">Glycolipid biosynthesis; lipid IV(A) biosynthesis; lipid IV(A) from (3R)-3-hydroxytetradecanoyl-[acyl-carrier-protein] and UDP-N-acetyl-alpha-D-glucosamine: step 2/6.</text>
</comment>
<dbReference type="GO" id="GO:0046872">
    <property type="term" value="F:metal ion binding"/>
    <property type="evidence" value="ECO:0007669"/>
    <property type="project" value="UniProtKB-KW"/>
</dbReference>
<dbReference type="GO" id="GO:0009245">
    <property type="term" value="P:lipid A biosynthetic process"/>
    <property type="evidence" value="ECO:0007669"/>
    <property type="project" value="UniProtKB-UniRule"/>
</dbReference>
<dbReference type="EMBL" id="NHON01000042">
    <property type="protein sequence ID" value="OWJ65179.1"/>
    <property type="molecule type" value="Genomic_DNA"/>
</dbReference>